<keyword evidence="3 6" id="KW-0812">Transmembrane</keyword>
<name>A0A1H3VN82_9BACT</name>
<dbReference type="InterPro" id="IPR023298">
    <property type="entry name" value="ATPase_P-typ_TM_dom_sf"/>
</dbReference>
<evidence type="ECO:0000256" key="5">
    <source>
        <dbReference type="ARBA" id="ARBA00023136"/>
    </source>
</evidence>
<evidence type="ECO:0000256" key="4">
    <source>
        <dbReference type="ARBA" id="ARBA00022989"/>
    </source>
</evidence>
<keyword evidence="2" id="KW-1003">Cell membrane</keyword>
<gene>
    <name evidence="7" type="ORF">SAMN05192529_101264</name>
</gene>
<dbReference type="RefSeq" id="WP_091392360.1">
    <property type="nucleotide sequence ID" value="NZ_FNQY01000001.1"/>
</dbReference>
<dbReference type="InterPro" id="IPR022791">
    <property type="entry name" value="L-PG_synthase/AglD"/>
</dbReference>
<feature type="transmembrane region" description="Helical" evidence="6">
    <location>
        <begin position="170"/>
        <end position="196"/>
    </location>
</feature>
<dbReference type="STRING" id="551991.SAMN05192529_101264"/>
<feature type="transmembrane region" description="Helical" evidence="6">
    <location>
        <begin position="219"/>
        <end position="245"/>
    </location>
</feature>
<feature type="transmembrane region" description="Helical" evidence="6">
    <location>
        <begin position="294"/>
        <end position="321"/>
    </location>
</feature>
<dbReference type="GO" id="GO:0005886">
    <property type="term" value="C:plasma membrane"/>
    <property type="evidence" value="ECO:0007669"/>
    <property type="project" value="UniProtKB-SubCell"/>
</dbReference>
<evidence type="ECO:0000256" key="3">
    <source>
        <dbReference type="ARBA" id="ARBA00022692"/>
    </source>
</evidence>
<proteinExistence type="predicted"/>
<sequence>MLKQNWKKILNYVVGPVLFIVLAFSIYHKIQKQPNLPKSWEAIKEAFGAHYSLLGLMLVLMVLNWSLEARKWQLLIRPVQKVSLMTGFKAVLSGLSFSLFIPNGMGEYLGRMLYMEEGNRLKSVAVSFMGSLSQVIVTLVVGVIGLEFIMHAVPSSGLATTGLTRFWLRALSYAVIIFIGFFLLLYFKITIFVNWFEKIPFVYKHRLLIDSLKEFDRTLLLRVLLLAFIRYSVFIAQYVLMFYLFNVMMPLKEAIWSVSILFLLIAIVPTIPIAELGVRGEISLKVFSLFSSNFLGIVSAAGFIWLINLIIPALVGSLFVLSLRIFKRTELKASKTN</sequence>
<evidence type="ECO:0000313" key="8">
    <source>
        <dbReference type="Proteomes" id="UP000199041"/>
    </source>
</evidence>
<evidence type="ECO:0000256" key="2">
    <source>
        <dbReference type="ARBA" id="ARBA00022475"/>
    </source>
</evidence>
<keyword evidence="4 6" id="KW-1133">Transmembrane helix</keyword>
<reference evidence="7 8" key="1">
    <citation type="submission" date="2016-10" db="EMBL/GenBank/DDBJ databases">
        <authorList>
            <person name="de Groot N.N."/>
        </authorList>
    </citation>
    <scope>NUCLEOTIDE SEQUENCE [LARGE SCALE GENOMIC DNA]</scope>
    <source>
        <strain evidence="7 8">Vu-144</strain>
    </source>
</reference>
<feature type="transmembrane region" description="Helical" evidence="6">
    <location>
        <begin position="125"/>
        <end position="149"/>
    </location>
</feature>
<organism evidence="7 8">
    <name type="scientific">Arachidicoccus rhizosphaerae</name>
    <dbReference type="NCBI Taxonomy" id="551991"/>
    <lineage>
        <taxon>Bacteria</taxon>
        <taxon>Pseudomonadati</taxon>
        <taxon>Bacteroidota</taxon>
        <taxon>Chitinophagia</taxon>
        <taxon>Chitinophagales</taxon>
        <taxon>Chitinophagaceae</taxon>
        <taxon>Arachidicoccus</taxon>
    </lineage>
</organism>
<feature type="transmembrane region" description="Helical" evidence="6">
    <location>
        <begin position="9"/>
        <end position="27"/>
    </location>
</feature>
<dbReference type="Proteomes" id="UP000199041">
    <property type="component" value="Unassembled WGS sequence"/>
</dbReference>
<evidence type="ECO:0008006" key="9">
    <source>
        <dbReference type="Google" id="ProtNLM"/>
    </source>
</evidence>
<dbReference type="Pfam" id="PF03706">
    <property type="entry name" value="LPG_synthase_TM"/>
    <property type="match status" value="1"/>
</dbReference>
<evidence type="ECO:0000256" key="6">
    <source>
        <dbReference type="SAM" id="Phobius"/>
    </source>
</evidence>
<dbReference type="AlphaFoldDB" id="A0A1H3VN82"/>
<feature type="transmembrane region" description="Helical" evidence="6">
    <location>
        <begin position="87"/>
        <end position="105"/>
    </location>
</feature>
<keyword evidence="8" id="KW-1185">Reference proteome</keyword>
<feature type="transmembrane region" description="Helical" evidence="6">
    <location>
        <begin position="47"/>
        <end position="67"/>
    </location>
</feature>
<keyword evidence="5 6" id="KW-0472">Membrane</keyword>
<feature type="transmembrane region" description="Helical" evidence="6">
    <location>
        <begin position="254"/>
        <end position="274"/>
    </location>
</feature>
<evidence type="ECO:0000313" key="7">
    <source>
        <dbReference type="EMBL" id="SDZ75714.1"/>
    </source>
</evidence>
<dbReference type="OrthoDB" id="1121314at2"/>
<protein>
    <recommendedName>
        <fullName evidence="9">Lysylphosphatidylglycerol synthase TM region</fullName>
    </recommendedName>
</protein>
<dbReference type="SUPFAM" id="SSF81665">
    <property type="entry name" value="Calcium ATPase, transmembrane domain M"/>
    <property type="match status" value="1"/>
</dbReference>
<accession>A0A1H3VN82</accession>
<comment type="subcellular location">
    <subcellularLocation>
        <location evidence="1">Cell membrane</location>
        <topology evidence="1">Multi-pass membrane protein</topology>
    </subcellularLocation>
</comment>
<dbReference type="EMBL" id="FNQY01000001">
    <property type="protein sequence ID" value="SDZ75714.1"/>
    <property type="molecule type" value="Genomic_DNA"/>
</dbReference>
<evidence type="ECO:0000256" key="1">
    <source>
        <dbReference type="ARBA" id="ARBA00004651"/>
    </source>
</evidence>